<dbReference type="InterPro" id="IPR023827">
    <property type="entry name" value="Peptidase_S8_Asp-AS"/>
</dbReference>
<feature type="active site" description="Charge relay system" evidence="6">
    <location>
        <position position="139"/>
    </location>
</feature>
<dbReference type="GO" id="GO:0006508">
    <property type="term" value="P:proteolysis"/>
    <property type="evidence" value="ECO:0007669"/>
    <property type="project" value="UniProtKB-KW"/>
</dbReference>
<dbReference type="InterPro" id="IPR050131">
    <property type="entry name" value="Peptidase_S8_subtilisin-like"/>
</dbReference>
<dbReference type="PROSITE" id="PS00138">
    <property type="entry name" value="SUBTILASE_SER"/>
    <property type="match status" value="1"/>
</dbReference>
<dbReference type="OrthoDB" id="206201at2759"/>
<dbReference type="Gene3D" id="3.30.70.80">
    <property type="entry name" value="Peptidase S8 propeptide/proteinase inhibitor I9"/>
    <property type="match status" value="1"/>
</dbReference>
<keyword evidence="3 8" id="KW-0732">Signal</keyword>
<feature type="chain" id="PRO_5040169900" evidence="8">
    <location>
        <begin position="16"/>
        <end position="379"/>
    </location>
</feature>
<evidence type="ECO:0000256" key="8">
    <source>
        <dbReference type="SAM" id="SignalP"/>
    </source>
</evidence>
<keyword evidence="12" id="KW-1185">Reference proteome</keyword>
<dbReference type="InterPro" id="IPR015500">
    <property type="entry name" value="Peptidase_S8_subtilisin-rel"/>
</dbReference>
<organism evidence="11 12">
    <name type="scientific">Microdochium trichocladiopsis</name>
    <dbReference type="NCBI Taxonomy" id="1682393"/>
    <lineage>
        <taxon>Eukaryota</taxon>
        <taxon>Fungi</taxon>
        <taxon>Dikarya</taxon>
        <taxon>Ascomycota</taxon>
        <taxon>Pezizomycotina</taxon>
        <taxon>Sordariomycetes</taxon>
        <taxon>Xylariomycetidae</taxon>
        <taxon>Xylariales</taxon>
        <taxon>Microdochiaceae</taxon>
        <taxon>Microdochium</taxon>
    </lineage>
</organism>
<sequence>MRSTALFGLLPLALAAPFEDRRAPLHVPRGATTGDSYIVKMKAGAPNEIGIQAIKPDADQEFTNLSAFSATLDDEDLEQLRLNPQVEFVEKEQELSIFASVTQTNATWGIARLSSTSSGAATYTYDDVAGEGACAYVIDTGVDGTHPEFEGRASLVANTIDSDPLDRNGHGTHVAGTIASKTYGVAKKSTVFGVKAFGPTGSSNTSILVAAMDFVLGDFPSKASLCPKGIIVNMSLGGPTSPAMDDAATALVNAGLAVAVAAGNGARDASAISPARVPSVCTVGSTDVNDQAGSSSNYGTSVDIHAPGVNILSTIPDGRTALSTGTSMATPHVAGLMAYYLALDATTPSAACEYLVANALSGRITSLKGTTKNLLAHLV</sequence>
<dbReference type="RefSeq" id="XP_046009485.1">
    <property type="nucleotide sequence ID" value="XM_046162264.1"/>
</dbReference>
<dbReference type="InterPro" id="IPR000209">
    <property type="entry name" value="Peptidase_S8/S53_dom"/>
</dbReference>
<dbReference type="Gene3D" id="3.40.50.200">
    <property type="entry name" value="Peptidase S8/S53 domain"/>
    <property type="match status" value="1"/>
</dbReference>
<dbReference type="InterPro" id="IPR022398">
    <property type="entry name" value="Peptidase_S8_His-AS"/>
</dbReference>
<comment type="caution">
    <text evidence="11">The sequence shown here is derived from an EMBL/GenBank/DDBJ whole genome shotgun (WGS) entry which is preliminary data.</text>
</comment>
<evidence type="ECO:0000313" key="12">
    <source>
        <dbReference type="Proteomes" id="UP000756346"/>
    </source>
</evidence>
<evidence type="ECO:0000256" key="7">
    <source>
        <dbReference type="RuleBase" id="RU003355"/>
    </source>
</evidence>
<dbReference type="Pfam" id="PF05922">
    <property type="entry name" value="Inhibitor_I9"/>
    <property type="match status" value="1"/>
</dbReference>
<dbReference type="InterPro" id="IPR034193">
    <property type="entry name" value="PCSK9_ProteinaseK-like"/>
</dbReference>
<protein>
    <submittedName>
        <fullName evidence="11">Cuticle-degrading protease bassiasin I</fullName>
    </submittedName>
</protein>
<evidence type="ECO:0000256" key="2">
    <source>
        <dbReference type="ARBA" id="ARBA00022670"/>
    </source>
</evidence>
<dbReference type="InterPro" id="IPR037045">
    <property type="entry name" value="S8pro/Inhibitor_I9_sf"/>
</dbReference>
<feature type="active site" description="Charge relay system" evidence="6">
    <location>
        <position position="170"/>
    </location>
</feature>
<dbReference type="GeneID" id="70191810"/>
<dbReference type="SUPFAM" id="SSF54897">
    <property type="entry name" value="Protease propeptides/inhibitors"/>
    <property type="match status" value="1"/>
</dbReference>
<dbReference type="InterPro" id="IPR010259">
    <property type="entry name" value="S8pro/Inhibitor_I9"/>
</dbReference>
<dbReference type="AlphaFoldDB" id="A0A9P8Y029"/>
<dbReference type="PRINTS" id="PR00723">
    <property type="entry name" value="SUBTILISIN"/>
</dbReference>
<keyword evidence="5 6" id="KW-0720">Serine protease</keyword>
<dbReference type="CDD" id="cd04077">
    <property type="entry name" value="Peptidases_S8_PCSK9_ProteinaseK_like"/>
    <property type="match status" value="1"/>
</dbReference>
<keyword evidence="2 6" id="KW-0645">Protease</keyword>
<evidence type="ECO:0000259" key="9">
    <source>
        <dbReference type="Pfam" id="PF00082"/>
    </source>
</evidence>
<accession>A0A9P8Y029</accession>
<proteinExistence type="inferred from homology"/>
<gene>
    <name evidence="11" type="ORF">B0I36DRAFT_424102</name>
</gene>
<evidence type="ECO:0000256" key="5">
    <source>
        <dbReference type="ARBA" id="ARBA00022825"/>
    </source>
</evidence>
<dbReference type="PROSITE" id="PS00136">
    <property type="entry name" value="SUBTILASE_ASP"/>
    <property type="match status" value="1"/>
</dbReference>
<dbReference type="GO" id="GO:0005576">
    <property type="term" value="C:extracellular region"/>
    <property type="evidence" value="ECO:0007669"/>
    <property type="project" value="UniProtKB-ARBA"/>
</dbReference>
<evidence type="ECO:0000256" key="1">
    <source>
        <dbReference type="ARBA" id="ARBA00011073"/>
    </source>
</evidence>
<name>A0A9P8Y029_9PEZI</name>
<dbReference type="GO" id="GO:0004252">
    <property type="term" value="F:serine-type endopeptidase activity"/>
    <property type="evidence" value="ECO:0007669"/>
    <property type="project" value="UniProtKB-UniRule"/>
</dbReference>
<keyword evidence="4 6" id="KW-0378">Hydrolase</keyword>
<dbReference type="InterPro" id="IPR036852">
    <property type="entry name" value="Peptidase_S8/S53_dom_sf"/>
</dbReference>
<feature type="signal peptide" evidence="8">
    <location>
        <begin position="1"/>
        <end position="15"/>
    </location>
</feature>
<dbReference type="EMBL" id="JAGTJQ010000008">
    <property type="protein sequence ID" value="KAH7026268.1"/>
    <property type="molecule type" value="Genomic_DNA"/>
</dbReference>
<evidence type="ECO:0000259" key="10">
    <source>
        <dbReference type="Pfam" id="PF05922"/>
    </source>
</evidence>
<evidence type="ECO:0000256" key="4">
    <source>
        <dbReference type="ARBA" id="ARBA00022801"/>
    </source>
</evidence>
<dbReference type="SUPFAM" id="SSF52743">
    <property type="entry name" value="Subtilisin-like"/>
    <property type="match status" value="1"/>
</dbReference>
<dbReference type="PROSITE" id="PS00137">
    <property type="entry name" value="SUBTILASE_HIS"/>
    <property type="match status" value="1"/>
</dbReference>
<evidence type="ECO:0000313" key="11">
    <source>
        <dbReference type="EMBL" id="KAH7026268.1"/>
    </source>
</evidence>
<dbReference type="PANTHER" id="PTHR43806:SF58">
    <property type="entry name" value="ALKALINE PROTEASE 1-RELATED"/>
    <property type="match status" value="1"/>
</dbReference>
<comment type="similarity">
    <text evidence="1 6 7">Belongs to the peptidase S8 family.</text>
</comment>
<dbReference type="Pfam" id="PF00082">
    <property type="entry name" value="Peptidase_S8"/>
    <property type="match status" value="1"/>
</dbReference>
<dbReference type="PANTHER" id="PTHR43806">
    <property type="entry name" value="PEPTIDASE S8"/>
    <property type="match status" value="1"/>
</dbReference>
<evidence type="ECO:0000256" key="3">
    <source>
        <dbReference type="ARBA" id="ARBA00022729"/>
    </source>
</evidence>
<feature type="domain" description="Inhibitor I9" evidence="10">
    <location>
        <begin position="63"/>
        <end position="96"/>
    </location>
</feature>
<feature type="domain" description="Peptidase S8/S53" evidence="9">
    <location>
        <begin position="137"/>
        <end position="359"/>
    </location>
</feature>
<dbReference type="FunFam" id="3.40.50.200:FF:000014">
    <property type="entry name" value="Proteinase K"/>
    <property type="match status" value="1"/>
</dbReference>
<evidence type="ECO:0000256" key="6">
    <source>
        <dbReference type="PROSITE-ProRule" id="PRU01240"/>
    </source>
</evidence>
<dbReference type="PROSITE" id="PS51892">
    <property type="entry name" value="SUBTILASE"/>
    <property type="match status" value="1"/>
</dbReference>
<dbReference type="InterPro" id="IPR023828">
    <property type="entry name" value="Peptidase_S8_Ser-AS"/>
</dbReference>
<dbReference type="Proteomes" id="UP000756346">
    <property type="component" value="Unassembled WGS sequence"/>
</dbReference>
<feature type="active site" description="Charge relay system" evidence="6">
    <location>
        <position position="327"/>
    </location>
</feature>
<reference evidence="11" key="1">
    <citation type="journal article" date="2021" name="Nat. Commun.">
        <title>Genetic determinants of endophytism in the Arabidopsis root mycobiome.</title>
        <authorList>
            <person name="Mesny F."/>
            <person name="Miyauchi S."/>
            <person name="Thiergart T."/>
            <person name="Pickel B."/>
            <person name="Atanasova L."/>
            <person name="Karlsson M."/>
            <person name="Huettel B."/>
            <person name="Barry K.W."/>
            <person name="Haridas S."/>
            <person name="Chen C."/>
            <person name="Bauer D."/>
            <person name="Andreopoulos W."/>
            <person name="Pangilinan J."/>
            <person name="LaButti K."/>
            <person name="Riley R."/>
            <person name="Lipzen A."/>
            <person name="Clum A."/>
            <person name="Drula E."/>
            <person name="Henrissat B."/>
            <person name="Kohler A."/>
            <person name="Grigoriev I.V."/>
            <person name="Martin F.M."/>
            <person name="Hacquard S."/>
        </authorList>
    </citation>
    <scope>NUCLEOTIDE SEQUENCE</scope>
    <source>
        <strain evidence="11">MPI-CAGE-CH-0230</strain>
    </source>
</reference>